<dbReference type="Gene3D" id="3.40.50.300">
    <property type="entry name" value="P-loop containing nucleotide triphosphate hydrolases"/>
    <property type="match status" value="1"/>
</dbReference>
<accession>A0ABN3PBH9</accession>
<protein>
    <recommendedName>
        <fullName evidence="1">NACHT domain-containing protein</fullName>
    </recommendedName>
</protein>
<reference evidence="2 3" key="1">
    <citation type="journal article" date="2019" name="Int. J. Syst. Evol. Microbiol.">
        <title>The Global Catalogue of Microorganisms (GCM) 10K type strain sequencing project: providing services to taxonomists for standard genome sequencing and annotation.</title>
        <authorList>
            <consortium name="The Broad Institute Genomics Platform"/>
            <consortium name="The Broad Institute Genome Sequencing Center for Infectious Disease"/>
            <person name="Wu L."/>
            <person name="Ma J."/>
        </authorList>
    </citation>
    <scope>NUCLEOTIDE SEQUENCE [LARGE SCALE GENOMIC DNA]</scope>
    <source>
        <strain evidence="2 3">JCM 16365</strain>
    </source>
</reference>
<dbReference type="EMBL" id="BAAARI010000008">
    <property type="protein sequence ID" value="GAA2574398.1"/>
    <property type="molecule type" value="Genomic_DNA"/>
</dbReference>
<organism evidence="2 3">
    <name type="scientific">Microbacterium binotii</name>
    <dbReference type="NCBI Taxonomy" id="462710"/>
    <lineage>
        <taxon>Bacteria</taxon>
        <taxon>Bacillati</taxon>
        <taxon>Actinomycetota</taxon>
        <taxon>Actinomycetes</taxon>
        <taxon>Micrococcales</taxon>
        <taxon>Microbacteriaceae</taxon>
        <taxon>Microbacterium</taxon>
    </lineage>
</organism>
<comment type="caution">
    <text evidence="2">The sequence shown here is derived from an EMBL/GenBank/DDBJ whole genome shotgun (WGS) entry which is preliminary data.</text>
</comment>
<evidence type="ECO:0000313" key="3">
    <source>
        <dbReference type="Proteomes" id="UP001500274"/>
    </source>
</evidence>
<dbReference type="Pfam" id="PF05729">
    <property type="entry name" value="NACHT"/>
    <property type="match status" value="1"/>
</dbReference>
<dbReference type="SUPFAM" id="SSF52540">
    <property type="entry name" value="P-loop containing nucleoside triphosphate hydrolases"/>
    <property type="match status" value="1"/>
</dbReference>
<keyword evidence="3" id="KW-1185">Reference proteome</keyword>
<name>A0ABN3PBH9_9MICO</name>
<sequence length="584" mass="64137">MREMSDRLISGNRTLLVGNYGVGKSHTLREIYSMLRKEHFKKGKLTPFPVHINLRDCAGLKTPTEILRRHSEEIGFDHPNGLISAWRAGACILLLDGFDEIVPSRWFGGAADLKTVRWEALSPIRRLVSETPSGAGIIVAGRSHYFSGQAEMISALGFKSFEKFTVPDFDDAQLAEFLAQSGVSWTVPDWVPMRPLLLGYLVSIDAENASGVASSVSRAKGWRRFIDAICEREAQMFTAVRPETIRSIVSRVATLARSRSDVTGPVDMDMLRSAFVAVNGLQPDEEGLQLLLRLPGLATANTDDSTDSRVFVDRDLADTAYGLDLVEYAIDPYGDSHPLAGVASWATASSDLGIEVAADALEEFGVATSTVMAALVARDKQERFDAVMADLIRVATELRWDDRPVNSSFHVAGVYFEQLVLSDHPVFGASTIRDSVIERLDVGGLDETSAVPYFQQDLVGLLDGVSTLPKWLEPRFADCEIDRFSIATQTTAGIMQLSIDRESRIALSILKKVFGQRGSARKEGALSRGLGLADRPYVPKVIEELTSQGWLQKSSSGNNVLYVGVKDRRRDALHALESPADFRL</sequence>
<dbReference type="InterPro" id="IPR027417">
    <property type="entry name" value="P-loop_NTPase"/>
</dbReference>
<evidence type="ECO:0000313" key="2">
    <source>
        <dbReference type="EMBL" id="GAA2574398.1"/>
    </source>
</evidence>
<proteinExistence type="predicted"/>
<evidence type="ECO:0000259" key="1">
    <source>
        <dbReference type="Pfam" id="PF05729"/>
    </source>
</evidence>
<gene>
    <name evidence="2" type="ORF">GCM10009862_11760</name>
</gene>
<dbReference type="Proteomes" id="UP001500274">
    <property type="component" value="Unassembled WGS sequence"/>
</dbReference>
<dbReference type="InterPro" id="IPR007111">
    <property type="entry name" value="NACHT_NTPase"/>
</dbReference>
<feature type="domain" description="NACHT" evidence="1">
    <location>
        <begin position="14"/>
        <end position="147"/>
    </location>
</feature>